<protein>
    <recommendedName>
        <fullName evidence="2">UPF0033 domain-containing protein</fullName>
    </recommendedName>
</protein>
<reference evidence="3 4" key="1">
    <citation type="submission" date="2017-06" db="EMBL/GenBank/DDBJ databases">
        <title>Draft Genome Sequence of Natranaerobius trueperi halophilic, alkalithermophilic bacteria from soda lakes.</title>
        <authorList>
            <person name="Zhao B."/>
        </authorList>
    </citation>
    <scope>NUCLEOTIDE SEQUENCE [LARGE SCALE GENOMIC DNA]</scope>
    <source>
        <strain evidence="3 4">DSM 18760</strain>
    </source>
</reference>
<keyword evidence="4" id="KW-1185">Reference proteome</keyword>
<organism evidence="3 4">
    <name type="scientific">Natranaerobius trueperi</name>
    <dbReference type="NCBI Taxonomy" id="759412"/>
    <lineage>
        <taxon>Bacteria</taxon>
        <taxon>Bacillati</taxon>
        <taxon>Bacillota</taxon>
        <taxon>Clostridia</taxon>
        <taxon>Natranaerobiales</taxon>
        <taxon>Natranaerobiaceae</taxon>
        <taxon>Natranaerobius</taxon>
    </lineage>
</organism>
<comment type="similarity">
    <text evidence="1">Belongs to the sulfur carrier protein TusA family.</text>
</comment>
<dbReference type="SUPFAM" id="SSF64307">
    <property type="entry name" value="SirA-like"/>
    <property type="match status" value="1"/>
</dbReference>
<dbReference type="EMBL" id="NIQC01000001">
    <property type="protein sequence ID" value="OWZ85020.1"/>
    <property type="molecule type" value="Genomic_DNA"/>
</dbReference>
<evidence type="ECO:0000256" key="1">
    <source>
        <dbReference type="ARBA" id="ARBA00008984"/>
    </source>
</evidence>
<dbReference type="CDD" id="cd03421">
    <property type="entry name" value="SirA_like_N"/>
    <property type="match status" value="1"/>
</dbReference>
<evidence type="ECO:0000313" key="4">
    <source>
        <dbReference type="Proteomes" id="UP000214588"/>
    </source>
</evidence>
<gene>
    <name evidence="3" type="ORF">CDO51_01065</name>
</gene>
<dbReference type="Pfam" id="PF01206">
    <property type="entry name" value="TusA"/>
    <property type="match status" value="1"/>
</dbReference>
<dbReference type="Gene3D" id="3.30.110.40">
    <property type="entry name" value="TusA-like domain"/>
    <property type="match status" value="1"/>
</dbReference>
<dbReference type="InterPro" id="IPR036868">
    <property type="entry name" value="TusA-like_sf"/>
</dbReference>
<accession>A0A226C3M9</accession>
<dbReference type="OrthoDB" id="9797352at2"/>
<evidence type="ECO:0000259" key="2">
    <source>
        <dbReference type="Pfam" id="PF01206"/>
    </source>
</evidence>
<feature type="domain" description="UPF0033" evidence="2">
    <location>
        <begin position="7"/>
        <end position="70"/>
    </location>
</feature>
<comment type="caution">
    <text evidence="3">The sequence shown here is derived from an EMBL/GenBank/DDBJ whole genome shotgun (WGS) entry which is preliminary data.</text>
</comment>
<dbReference type="RefSeq" id="WP_089022443.1">
    <property type="nucleotide sequence ID" value="NZ_NIQC01000001.1"/>
</dbReference>
<dbReference type="PANTHER" id="PTHR33279">
    <property type="entry name" value="SULFUR CARRIER PROTEIN YEDF-RELATED"/>
    <property type="match status" value="1"/>
</dbReference>
<dbReference type="Proteomes" id="UP000214588">
    <property type="component" value="Unassembled WGS sequence"/>
</dbReference>
<proteinExistence type="inferred from homology"/>
<dbReference type="AlphaFoldDB" id="A0A226C3M9"/>
<evidence type="ECO:0000313" key="3">
    <source>
        <dbReference type="EMBL" id="OWZ85020.1"/>
    </source>
</evidence>
<sequence>MSKETTIVDARGLSCPQPVLITKQSLSKEDNIKVLLDSPTAKDNVAKFAKSQDYKVDIENNEEEYTIHIYK</sequence>
<dbReference type="PANTHER" id="PTHR33279:SF6">
    <property type="entry name" value="SULFUR CARRIER PROTEIN YEDF-RELATED"/>
    <property type="match status" value="1"/>
</dbReference>
<name>A0A226C3M9_9FIRM</name>
<dbReference type="InterPro" id="IPR001455">
    <property type="entry name" value="TusA-like"/>
</dbReference>